<dbReference type="AlphaFoldDB" id="A0A397TV86"/>
<evidence type="ECO:0000313" key="2">
    <source>
        <dbReference type="Proteomes" id="UP000266673"/>
    </source>
</evidence>
<evidence type="ECO:0008006" key="3">
    <source>
        <dbReference type="Google" id="ProtNLM"/>
    </source>
</evidence>
<proteinExistence type="predicted"/>
<reference evidence="1 2" key="1">
    <citation type="submission" date="2018-06" db="EMBL/GenBank/DDBJ databases">
        <title>Comparative genomics reveals the genomic features of Rhizophagus irregularis, R. cerebriforme, R. diaphanum and Gigaspora rosea, and their symbiotic lifestyle signature.</title>
        <authorList>
            <person name="Morin E."/>
            <person name="San Clemente H."/>
            <person name="Chen E.C.H."/>
            <person name="De La Providencia I."/>
            <person name="Hainaut M."/>
            <person name="Kuo A."/>
            <person name="Kohler A."/>
            <person name="Murat C."/>
            <person name="Tang N."/>
            <person name="Roy S."/>
            <person name="Loubradou J."/>
            <person name="Henrissat B."/>
            <person name="Grigoriev I.V."/>
            <person name="Corradi N."/>
            <person name="Roux C."/>
            <person name="Martin F.M."/>
        </authorList>
    </citation>
    <scope>NUCLEOTIDE SEQUENCE [LARGE SCALE GENOMIC DNA]</scope>
    <source>
        <strain evidence="1 2">DAOM 194757</strain>
    </source>
</reference>
<dbReference type="OrthoDB" id="2409526at2759"/>
<comment type="caution">
    <text evidence="1">The sequence shown here is derived from an EMBL/GenBank/DDBJ whole genome shotgun (WGS) entry which is preliminary data.</text>
</comment>
<dbReference type="InterPro" id="IPR015915">
    <property type="entry name" value="Kelch-typ_b-propeller"/>
</dbReference>
<gene>
    <name evidence="1" type="ORF">C2G38_2050362</name>
</gene>
<keyword evidence="2" id="KW-1185">Reference proteome</keyword>
<protein>
    <recommendedName>
        <fullName evidence="3">Galactose oxidase</fullName>
    </recommendedName>
</protein>
<accession>A0A397TV86</accession>
<dbReference type="SUPFAM" id="SSF117281">
    <property type="entry name" value="Kelch motif"/>
    <property type="match status" value="1"/>
</dbReference>
<name>A0A397TV86_9GLOM</name>
<dbReference type="EMBL" id="QKWP01002835">
    <property type="protein sequence ID" value="RIB02055.1"/>
    <property type="molecule type" value="Genomic_DNA"/>
</dbReference>
<evidence type="ECO:0000313" key="1">
    <source>
        <dbReference type="EMBL" id="RIB02055.1"/>
    </source>
</evidence>
<organism evidence="1 2">
    <name type="scientific">Gigaspora rosea</name>
    <dbReference type="NCBI Taxonomy" id="44941"/>
    <lineage>
        <taxon>Eukaryota</taxon>
        <taxon>Fungi</taxon>
        <taxon>Fungi incertae sedis</taxon>
        <taxon>Mucoromycota</taxon>
        <taxon>Glomeromycotina</taxon>
        <taxon>Glomeromycetes</taxon>
        <taxon>Diversisporales</taxon>
        <taxon>Gigasporaceae</taxon>
        <taxon>Gigaspora</taxon>
    </lineage>
</organism>
<dbReference type="Proteomes" id="UP000266673">
    <property type="component" value="Unassembled WGS sequence"/>
</dbReference>
<sequence>MSASEDIGPLASHCVVAYKNSFYIFGGTTGCNTFAFTNFFHYATPPFSQGKISWTPLSTTNAKSVTDPGCIVDETRGLLFVLGGFNQQPNSTTPGLQVYDFNTQIWNGPQYSQNFIPSDLTNDGWGPRAVWLQPGLMFIWGASSTTQGSYLLDINYTPWQWTVLSDNKTGIVPTKDAAVVAIKGNAFIFGGFIRSDMSINKNQYIYSPNHGFITPQYRLPTPFNDGVVGVWNDKLSIIMMDTGKNVMKVVNFDLKTLEFENTIQTTPFSANITTTRNRGHGAQFSWSDSVFVR</sequence>
<dbReference type="Gene3D" id="2.120.10.80">
    <property type="entry name" value="Kelch-type beta propeller"/>
    <property type="match status" value="1"/>
</dbReference>